<dbReference type="AlphaFoldDB" id="A0A2R7YZ44"/>
<keyword evidence="1" id="KW-0472">Membrane</keyword>
<gene>
    <name evidence="3" type="ORF">C7S10_08940</name>
</gene>
<evidence type="ECO:0000259" key="2">
    <source>
        <dbReference type="Pfam" id="PF01882"/>
    </source>
</evidence>
<evidence type="ECO:0000256" key="1">
    <source>
        <dbReference type="SAM" id="Phobius"/>
    </source>
</evidence>
<keyword evidence="4" id="KW-1185">Reference proteome</keyword>
<keyword evidence="1" id="KW-1133">Transmembrane helix</keyword>
<sequence>MPSFLARLARGMLALLRVPTATGRGVIALGLAAWIGSAYTDIVELRLLALMCGLAVLAAVPWLLVPMRVDAALTLRPPRAVAGEHVDITLAATNRGRLSLWQPLVRLPVGQRESWLRMPTLPPAERRSHDSVADDLERGVLDVGPASAVRTDPLGLLRKTVRWCEPIELYVRPRMALLSTLGSGQVRDLEGVPSDRVSMSDLAFHALREYVPGDDLRHVHWRSSARAGELLVRQYHDTRRNHATVVLDPTPGAYRGDDDYELAVSVSASLVMCAAREEYDISLLSGTEQITSVPAGAVLDATCRVQRQPGADPLASQVHQALVLAPDTSLLFVVTGGVADDLDALAAALLVVPADTRCVVLRSVPGEEPSVLRQHGHEVITVGSLAELPGVMAAS</sequence>
<dbReference type="OrthoDB" id="9812729at2"/>
<feature type="domain" description="DUF58" evidence="2">
    <location>
        <begin position="207"/>
        <end position="305"/>
    </location>
</feature>
<feature type="transmembrane region" description="Helical" evidence="1">
    <location>
        <begin position="21"/>
        <end position="39"/>
    </location>
</feature>
<dbReference type="PANTHER" id="PTHR34351">
    <property type="entry name" value="SLR1927 PROTEIN-RELATED"/>
    <property type="match status" value="1"/>
</dbReference>
<keyword evidence="1" id="KW-0812">Transmembrane</keyword>
<organism evidence="3 4">
    <name type="scientific">Nocardioides currus</name>
    <dbReference type="NCBI Taxonomy" id="2133958"/>
    <lineage>
        <taxon>Bacteria</taxon>
        <taxon>Bacillati</taxon>
        <taxon>Actinomycetota</taxon>
        <taxon>Actinomycetes</taxon>
        <taxon>Propionibacteriales</taxon>
        <taxon>Nocardioidaceae</taxon>
        <taxon>Nocardioides</taxon>
    </lineage>
</organism>
<dbReference type="RefSeq" id="WP_108344101.1">
    <property type="nucleotide sequence ID" value="NZ_PYXZ01000003.1"/>
</dbReference>
<dbReference type="Proteomes" id="UP000244867">
    <property type="component" value="Unassembled WGS sequence"/>
</dbReference>
<dbReference type="InterPro" id="IPR002881">
    <property type="entry name" value="DUF58"/>
</dbReference>
<protein>
    <recommendedName>
        <fullName evidence="2">DUF58 domain-containing protein</fullName>
    </recommendedName>
</protein>
<proteinExistence type="predicted"/>
<reference evidence="3 4" key="1">
    <citation type="submission" date="2018-03" db="EMBL/GenBank/DDBJ databases">
        <authorList>
            <person name="Keele B.F."/>
        </authorList>
    </citation>
    <scope>NUCLEOTIDE SEQUENCE [LARGE SCALE GENOMIC DNA]</scope>
    <source>
        <strain evidence="3 4">IB-3</strain>
    </source>
</reference>
<comment type="caution">
    <text evidence="3">The sequence shown here is derived from an EMBL/GenBank/DDBJ whole genome shotgun (WGS) entry which is preliminary data.</text>
</comment>
<name>A0A2R7YZ44_9ACTN</name>
<dbReference type="PANTHER" id="PTHR34351:SF1">
    <property type="entry name" value="SLR1927 PROTEIN"/>
    <property type="match status" value="1"/>
</dbReference>
<dbReference type="Pfam" id="PF01882">
    <property type="entry name" value="DUF58"/>
    <property type="match status" value="1"/>
</dbReference>
<evidence type="ECO:0000313" key="3">
    <source>
        <dbReference type="EMBL" id="PUA81159.1"/>
    </source>
</evidence>
<feature type="transmembrane region" description="Helical" evidence="1">
    <location>
        <begin position="45"/>
        <end position="65"/>
    </location>
</feature>
<accession>A0A2R7YZ44</accession>
<evidence type="ECO:0000313" key="4">
    <source>
        <dbReference type="Proteomes" id="UP000244867"/>
    </source>
</evidence>
<dbReference type="EMBL" id="PYXZ01000003">
    <property type="protein sequence ID" value="PUA81159.1"/>
    <property type="molecule type" value="Genomic_DNA"/>
</dbReference>